<dbReference type="InterPro" id="IPR015797">
    <property type="entry name" value="NUDIX_hydrolase-like_dom_sf"/>
</dbReference>
<dbReference type="InterPro" id="IPR000086">
    <property type="entry name" value="NUDIX_hydrolase_dom"/>
</dbReference>
<comment type="cofactor">
    <cofactor evidence="1">
        <name>Mg(2+)</name>
        <dbReference type="ChEBI" id="CHEBI:18420"/>
    </cofactor>
</comment>
<organism evidence="4 5">
    <name type="scientific">Paenibacillus oralis</name>
    <dbReference type="NCBI Taxonomy" id="2490856"/>
    <lineage>
        <taxon>Bacteria</taxon>
        <taxon>Bacillati</taxon>
        <taxon>Bacillota</taxon>
        <taxon>Bacilli</taxon>
        <taxon>Bacillales</taxon>
        <taxon>Paenibacillaceae</taxon>
        <taxon>Paenibacillus</taxon>
    </lineage>
</organism>
<dbReference type="Pfam" id="PF00293">
    <property type="entry name" value="NUDIX"/>
    <property type="match status" value="1"/>
</dbReference>
<dbReference type="SUPFAM" id="SSF55811">
    <property type="entry name" value="Nudix"/>
    <property type="match status" value="1"/>
</dbReference>
<keyword evidence="5" id="KW-1185">Reference proteome</keyword>
<name>A0A3P3U5T6_9BACL</name>
<keyword evidence="2" id="KW-0378">Hydrolase</keyword>
<comment type="caution">
    <text evidence="4">The sequence shown here is derived from an EMBL/GenBank/DDBJ whole genome shotgun (WGS) entry which is preliminary data.</text>
</comment>
<evidence type="ECO:0000313" key="5">
    <source>
        <dbReference type="Proteomes" id="UP000267017"/>
    </source>
</evidence>
<dbReference type="RefSeq" id="WP_128633444.1">
    <property type="nucleotide sequence ID" value="NZ_RRCN01000001.1"/>
</dbReference>
<dbReference type="AlphaFoldDB" id="A0A3P3U5T6"/>
<dbReference type="Proteomes" id="UP000267017">
    <property type="component" value="Unassembled WGS sequence"/>
</dbReference>
<evidence type="ECO:0000256" key="2">
    <source>
        <dbReference type="ARBA" id="ARBA00022801"/>
    </source>
</evidence>
<evidence type="ECO:0000259" key="3">
    <source>
        <dbReference type="PROSITE" id="PS51462"/>
    </source>
</evidence>
<dbReference type="GO" id="GO:0016787">
    <property type="term" value="F:hydrolase activity"/>
    <property type="evidence" value="ECO:0007669"/>
    <property type="project" value="UniProtKB-KW"/>
</dbReference>
<dbReference type="PANTHER" id="PTHR43046">
    <property type="entry name" value="GDP-MANNOSE MANNOSYL HYDROLASE"/>
    <property type="match status" value="1"/>
</dbReference>
<proteinExistence type="predicted"/>
<gene>
    <name evidence="4" type="ORF">EHV15_24020</name>
</gene>
<evidence type="ECO:0000256" key="1">
    <source>
        <dbReference type="ARBA" id="ARBA00001946"/>
    </source>
</evidence>
<feature type="domain" description="Nudix hydrolase" evidence="3">
    <location>
        <begin position="2"/>
        <end position="130"/>
    </location>
</feature>
<accession>A0A3P3U5T6</accession>
<dbReference type="PROSITE" id="PS51462">
    <property type="entry name" value="NUDIX"/>
    <property type="match status" value="1"/>
</dbReference>
<reference evidence="4 5" key="1">
    <citation type="submission" date="2018-11" db="EMBL/GenBank/DDBJ databases">
        <title>Genome sequencing of Paenibacillus sp. KCOM 3021 (= ChDC PVNT-B20).</title>
        <authorList>
            <person name="Kook J.-K."/>
            <person name="Park S.-N."/>
            <person name="Lim Y.K."/>
        </authorList>
    </citation>
    <scope>NUCLEOTIDE SEQUENCE [LARGE SCALE GENOMIC DNA]</scope>
    <source>
        <strain evidence="4 5">KCOM 3021</strain>
    </source>
</reference>
<dbReference type="PANTHER" id="PTHR43046:SF14">
    <property type="entry name" value="MUTT_NUDIX FAMILY PROTEIN"/>
    <property type="match status" value="1"/>
</dbReference>
<dbReference type="OrthoDB" id="3532303at2"/>
<dbReference type="Gene3D" id="3.90.79.10">
    <property type="entry name" value="Nucleoside Triphosphate Pyrophosphohydrolase"/>
    <property type="match status" value="1"/>
</dbReference>
<protein>
    <submittedName>
        <fullName evidence="4">NUDIX domain-containing protein</fullName>
    </submittedName>
</protein>
<dbReference type="CDD" id="cd04690">
    <property type="entry name" value="NUDIX_Hydrolase"/>
    <property type="match status" value="1"/>
</dbReference>
<sequence length="133" mass="14976">MPEHIDKIAWICIKDQRILGVRSKGKELFYFPGGKREPGETDAETLQREIGEELSVRIKPETIAYYGAFEAQADGKPEGVLVKMTCYTADYSGELAPASEIAELAWLSYADLDRASLISRIIFDELYEKNLLV</sequence>
<dbReference type="EMBL" id="RRCN01000001">
    <property type="protein sequence ID" value="RRJ65645.1"/>
    <property type="molecule type" value="Genomic_DNA"/>
</dbReference>
<evidence type="ECO:0000313" key="4">
    <source>
        <dbReference type="EMBL" id="RRJ65645.1"/>
    </source>
</evidence>